<evidence type="ECO:0000313" key="3">
    <source>
        <dbReference type="EMBL" id="CAH0535178.1"/>
    </source>
</evidence>
<name>A0ABM8ZX14_9VIBR</name>
<reference evidence="3" key="1">
    <citation type="submission" date="2021-11" db="EMBL/GenBank/DDBJ databases">
        <authorList>
            <person name="Rodrigo-Torres L."/>
            <person name="Arahal R. D."/>
            <person name="Lucena T."/>
        </authorList>
    </citation>
    <scope>NUCLEOTIDE SEQUENCE</scope>
    <source>
        <strain evidence="3">CECT 7929</strain>
    </source>
</reference>
<feature type="chain" id="PRO_5046182756" description="DUF3131 domain-containing protein" evidence="1">
    <location>
        <begin position="22"/>
        <end position="491"/>
    </location>
</feature>
<dbReference type="Gene3D" id="1.50.10.140">
    <property type="match status" value="1"/>
</dbReference>
<dbReference type="PROSITE" id="PS51257">
    <property type="entry name" value="PROKAR_LIPOPROTEIN"/>
    <property type="match status" value="1"/>
</dbReference>
<dbReference type="Pfam" id="PF11329">
    <property type="entry name" value="DUF3131"/>
    <property type="match status" value="1"/>
</dbReference>
<feature type="signal peptide" evidence="1">
    <location>
        <begin position="1"/>
        <end position="21"/>
    </location>
</feature>
<gene>
    <name evidence="3" type="ORF">VST7929_02839</name>
</gene>
<sequence>MKKYIWLLVIALLAGCQTSTVDFVPHYQSWGSGSPRQGDLTEQELKMAKIAWKYFENNYQPSTGLVNAVNNYPSTTLWDTASYMAGLVSAYELGIIEKAEFNRRLITLLSTLNQLNLFQGELPNKVYHTQTAAKVDYGNQPGEIGYSALDLGRFLIWMHIIKQRYPEYASSIDAVVLRWNFCNVIDKNGTMFGALLQPGKPVQYLQEGRLGYEEYAAKGFELWGFNTKQALMPEPYNTINLYGFDIPYDSRDPRKLKAHSYVVTESYVLDGIELGWDLTSDKSKHNSQYTHTWVAEFAQRIYDVQEARYKATGIITARTEHQLAGPPYFVYDTIYTDGFAWNTISENGEFLPQFAAVAVKGAMGLWVLWDTDYTDRLFAHVATLYDEEKGFYEGVFENGTGKINTFTANNNGILLEILLYKQQGKLLRYDYPQMPDRWREAVLDPFSHPNQCLPIQALEVHKPKPSFQNCDPNARLISGHDRRCDTLYPAP</sequence>
<evidence type="ECO:0000313" key="4">
    <source>
        <dbReference type="Proteomes" id="UP000838672"/>
    </source>
</evidence>
<dbReference type="InterPro" id="IPR021478">
    <property type="entry name" value="DUF3131"/>
</dbReference>
<comment type="caution">
    <text evidence="3">The sequence shown here is derived from an EMBL/GenBank/DDBJ whole genome shotgun (WGS) entry which is preliminary data.</text>
</comment>
<evidence type="ECO:0000256" key="1">
    <source>
        <dbReference type="SAM" id="SignalP"/>
    </source>
</evidence>
<organism evidence="3 4">
    <name type="scientific">Vibrio stylophorae</name>
    <dbReference type="NCBI Taxonomy" id="659351"/>
    <lineage>
        <taxon>Bacteria</taxon>
        <taxon>Pseudomonadati</taxon>
        <taxon>Pseudomonadota</taxon>
        <taxon>Gammaproteobacteria</taxon>
        <taxon>Vibrionales</taxon>
        <taxon>Vibrionaceae</taxon>
        <taxon>Vibrio</taxon>
    </lineage>
</organism>
<dbReference type="EMBL" id="CAKLDI010000002">
    <property type="protein sequence ID" value="CAH0535178.1"/>
    <property type="molecule type" value="Genomic_DNA"/>
</dbReference>
<keyword evidence="4" id="KW-1185">Reference proteome</keyword>
<evidence type="ECO:0000259" key="2">
    <source>
        <dbReference type="Pfam" id="PF11329"/>
    </source>
</evidence>
<feature type="domain" description="DUF3131" evidence="2">
    <location>
        <begin position="47"/>
        <end position="424"/>
    </location>
</feature>
<dbReference type="Proteomes" id="UP000838672">
    <property type="component" value="Unassembled WGS sequence"/>
</dbReference>
<proteinExistence type="predicted"/>
<accession>A0ABM8ZX14</accession>
<keyword evidence="1" id="KW-0732">Signal</keyword>
<protein>
    <recommendedName>
        <fullName evidence="2">DUF3131 domain-containing protein</fullName>
    </recommendedName>
</protein>
<dbReference type="RefSeq" id="WP_237468036.1">
    <property type="nucleotide sequence ID" value="NZ_CAKLDI010000002.1"/>
</dbReference>